<keyword evidence="1" id="KW-0812">Transmembrane</keyword>
<reference evidence="4 5" key="1">
    <citation type="submission" date="2016-10" db="EMBL/GenBank/DDBJ databases">
        <authorList>
            <person name="de Groot N.N."/>
        </authorList>
    </citation>
    <scope>NUCLEOTIDE SEQUENCE [LARGE SCALE GENOMIC DNA]</scope>
    <source>
        <strain evidence="4 5">DSM 25186</strain>
    </source>
</reference>
<dbReference type="InterPro" id="IPR055396">
    <property type="entry name" value="DUF7088"/>
</dbReference>
<evidence type="ECO:0000259" key="3">
    <source>
        <dbReference type="Pfam" id="PF23357"/>
    </source>
</evidence>
<dbReference type="AlphaFoldDB" id="A0A1G9GB21"/>
<evidence type="ECO:0000256" key="1">
    <source>
        <dbReference type="SAM" id="Phobius"/>
    </source>
</evidence>
<gene>
    <name evidence="4" type="ORF">SAMN05421823_10449</name>
</gene>
<evidence type="ECO:0000259" key="2">
    <source>
        <dbReference type="Pfam" id="PF09822"/>
    </source>
</evidence>
<keyword evidence="5" id="KW-1185">Reference proteome</keyword>
<dbReference type="EMBL" id="FNFO01000004">
    <property type="protein sequence ID" value="SDK97870.1"/>
    <property type="molecule type" value="Genomic_DNA"/>
</dbReference>
<name>A0A1G9GB21_9BACT</name>
<feature type="domain" description="DUF7088" evidence="3">
    <location>
        <begin position="39"/>
        <end position="149"/>
    </location>
</feature>
<keyword evidence="1" id="KW-1133">Transmembrane helix</keyword>
<feature type="transmembrane region" description="Helical" evidence="1">
    <location>
        <begin position="12"/>
        <end position="33"/>
    </location>
</feature>
<accession>A0A1G9GB21</accession>
<dbReference type="Pfam" id="PF23357">
    <property type="entry name" value="DUF7088"/>
    <property type="match status" value="1"/>
</dbReference>
<organism evidence="4 5">
    <name type="scientific">Catalinimonas alkaloidigena</name>
    <dbReference type="NCBI Taxonomy" id="1075417"/>
    <lineage>
        <taxon>Bacteria</taxon>
        <taxon>Pseudomonadati</taxon>
        <taxon>Bacteroidota</taxon>
        <taxon>Cytophagia</taxon>
        <taxon>Cytophagales</taxon>
        <taxon>Catalimonadaceae</taxon>
        <taxon>Catalinimonas</taxon>
    </lineage>
</organism>
<dbReference type="Proteomes" id="UP000198510">
    <property type="component" value="Unassembled WGS sequence"/>
</dbReference>
<dbReference type="OrthoDB" id="9777219at2"/>
<sequence length="570" mass="65191">MPKTARNYRDGLQYAVALVVIVLLNIIGTQVFFRLDLTEDQRYTLNPATETLLEEMDRPVLVDIYLEGEFPAGFARLQKAIREKLDEFRVYAGDNVQYRFVDPNAIADAKERAAFYRELQEKGVIPTNLVDREGAGRSEKVIWPGAIVRVGDREEPVIFLQGDQRASNASPEARLNQSVEGVEYRLASAIQRATLTQRRKIGLIRKHGELDDYETYSLTQDLQRIYDVQKVDLDQQVSLEGFDAIIVAKPDSAFSEPDKFKIDQFVVNGGRALFFVDPLAIELDSIGPDGTVAFPLELNLLDLFFKWGVRINPDLIQDLNAAYIPMFVGYMGDQPQMRPMPWWFFPLANQFADHPITKNLDAVYLRFVSTIDTVKADGITKTPLMFTSQYSRIRPSPARVNFNEARLQPQREQFQAGPQAVAYLLEGRFQSLYTNRLSPVTVKTFEFREQNEPSQVLIVSDGDLPRNEVNRDRTDAFPLGFDRVSGLTFSNRDFIMNALEYMLDEDGVVLARNKEIALRPLDAPRIEQERVQWQLLNLVAPLALLVLFGVGRYFWRKRKYERKAPTLTQA</sequence>
<dbReference type="RefSeq" id="WP_089681822.1">
    <property type="nucleotide sequence ID" value="NZ_FNFO01000004.1"/>
</dbReference>
<dbReference type="InterPro" id="IPR019863">
    <property type="entry name" value="Motility-assoc_ABC-rel_GldG"/>
</dbReference>
<dbReference type="Pfam" id="PF09822">
    <property type="entry name" value="ABC_transp_aux"/>
    <property type="match status" value="1"/>
</dbReference>
<evidence type="ECO:0000313" key="5">
    <source>
        <dbReference type="Proteomes" id="UP000198510"/>
    </source>
</evidence>
<proteinExistence type="predicted"/>
<feature type="domain" description="ABC-type uncharacterised transport system" evidence="2">
    <location>
        <begin position="198"/>
        <end position="498"/>
    </location>
</feature>
<dbReference type="STRING" id="1075417.SAMN05421823_10449"/>
<keyword evidence="1" id="KW-0472">Membrane</keyword>
<evidence type="ECO:0000313" key="4">
    <source>
        <dbReference type="EMBL" id="SDK97870.1"/>
    </source>
</evidence>
<protein>
    <submittedName>
        <fullName evidence="4">Gliding-associated putative ABC transporter substrate-binding component GldG</fullName>
    </submittedName>
</protein>
<dbReference type="InterPro" id="IPR019196">
    <property type="entry name" value="ABC_transp_unknown"/>
</dbReference>
<feature type="transmembrane region" description="Helical" evidence="1">
    <location>
        <begin position="535"/>
        <end position="555"/>
    </location>
</feature>
<dbReference type="NCBIfam" id="TIGR03521">
    <property type="entry name" value="GldG"/>
    <property type="match status" value="1"/>
</dbReference>